<dbReference type="GO" id="GO:0003735">
    <property type="term" value="F:structural constituent of ribosome"/>
    <property type="evidence" value="ECO:0007669"/>
    <property type="project" value="TreeGrafter"/>
</dbReference>
<dbReference type="GO" id="GO:0070180">
    <property type="term" value="F:large ribosomal subunit rRNA binding"/>
    <property type="evidence" value="ECO:0007669"/>
    <property type="project" value="TreeGrafter"/>
</dbReference>
<dbReference type="GO" id="GO:0002181">
    <property type="term" value="P:cytoplasmic translation"/>
    <property type="evidence" value="ECO:0007669"/>
    <property type="project" value="TreeGrafter"/>
</dbReference>
<dbReference type="InterPro" id="IPR050323">
    <property type="entry name" value="Ribosomal_protein_uL10"/>
</dbReference>
<evidence type="ECO:0000313" key="7">
    <source>
        <dbReference type="EMBL" id="KAK7803688.1"/>
    </source>
</evidence>
<evidence type="ECO:0000256" key="6">
    <source>
        <dbReference type="ARBA" id="ARBA00035444"/>
    </source>
</evidence>
<reference evidence="7 8" key="1">
    <citation type="journal article" date="2023" name="bioRxiv">
        <title>Conserved and derived expression patterns and positive selection on dental genes reveal complex evolutionary context of ever-growing rodent molars.</title>
        <authorList>
            <person name="Calamari Z.T."/>
            <person name="Song A."/>
            <person name="Cohen E."/>
            <person name="Akter M."/>
            <person name="Roy R.D."/>
            <person name="Hallikas O."/>
            <person name="Christensen M.M."/>
            <person name="Li P."/>
            <person name="Marangoni P."/>
            <person name="Jernvall J."/>
            <person name="Klein O.D."/>
        </authorList>
    </citation>
    <scope>NUCLEOTIDE SEQUENCE [LARGE SCALE GENOMIC DNA]</scope>
    <source>
        <strain evidence="7">V071</strain>
    </source>
</reference>
<accession>A0AAW0HLS0</accession>
<dbReference type="GO" id="GO:0022625">
    <property type="term" value="C:cytosolic large ribosomal subunit"/>
    <property type="evidence" value="ECO:0007669"/>
    <property type="project" value="TreeGrafter"/>
</dbReference>
<comment type="similarity">
    <text evidence="2">Belongs to the universal ribosomal protein uL10 family.</text>
</comment>
<comment type="caution">
    <text evidence="7">The sequence shown here is derived from an EMBL/GenBank/DDBJ whole genome shotgun (WGS) entry which is preliminary data.</text>
</comment>
<comment type="function">
    <text evidence="1">Ribosomal protein P0 is the functional equivalent of E.coli protein L10.</text>
</comment>
<dbReference type="PANTHER" id="PTHR45699:SF3">
    <property type="entry name" value="LARGE RIBOSOMAL SUBUNIT PROTEIN UL10"/>
    <property type="match status" value="1"/>
</dbReference>
<evidence type="ECO:0000256" key="4">
    <source>
        <dbReference type="ARBA" id="ARBA00023274"/>
    </source>
</evidence>
<evidence type="ECO:0000256" key="3">
    <source>
        <dbReference type="ARBA" id="ARBA00022980"/>
    </source>
</evidence>
<evidence type="ECO:0000313" key="8">
    <source>
        <dbReference type="Proteomes" id="UP001488838"/>
    </source>
</evidence>
<sequence length="161" mass="16702">MHRLPRSSGKPSSGETAASFQRNVGLVLSKGHAAGQAGAIALCEVTVPAQNTVIQQVLDTTEPTHSHIREGVANVASVCLRIGYPTVASVPHSVINRYKRVLALPVETEFTFALVEKVQAFLAASAFVAAASATAAAIAAAPAAAPVKAEALKPERVRRIS</sequence>
<evidence type="ECO:0000256" key="1">
    <source>
        <dbReference type="ARBA" id="ARBA00002200"/>
    </source>
</evidence>
<protein>
    <recommendedName>
        <fullName evidence="5">Large ribosomal subunit protein uL10</fullName>
    </recommendedName>
    <alternativeName>
        <fullName evidence="6">60S acidic ribosomal protein P0</fullName>
    </alternativeName>
</protein>
<dbReference type="Pfam" id="PF00428">
    <property type="entry name" value="Ribosomal_60s"/>
    <property type="match status" value="1"/>
</dbReference>
<proteinExistence type="inferred from homology"/>
<gene>
    <name evidence="7" type="ORF">U0070_014059</name>
</gene>
<organism evidence="7 8">
    <name type="scientific">Myodes glareolus</name>
    <name type="common">Bank vole</name>
    <name type="synonym">Clethrionomys glareolus</name>
    <dbReference type="NCBI Taxonomy" id="447135"/>
    <lineage>
        <taxon>Eukaryota</taxon>
        <taxon>Metazoa</taxon>
        <taxon>Chordata</taxon>
        <taxon>Craniata</taxon>
        <taxon>Vertebrata</taxon>
        <taxon>Euteleostomi</taxon>
        <taxon>Mammalia</taxon>
        <taxon>Eutheria</taxon>
        <taxon>Euarchontoglires</taxon>
        <taxon>Glires</taxon>
        <taxon>Rodentia</taxon>
        <taxon>Myomorpha</taxon>
        <taxon>Muroidea</taxon>
        <taxon>Cricetidae</taxon>
        <taxon>Arvicolinae</taxon>
        <taxon>Myodes</taxon>
    </lineage>
</organism>
<name>A0AAW0HLS0_MYOGA</name>
<dbReference type="Proteomes" id="UP001488838">
    <property type="component" value="Unassembled WGS sequence"/>
</dbReference>
<dbReference type="PANTHER" id="PTHR45699">
    <property type="entry name" value="60S ACIDIC RIBOSOMAL PROTEIN P0"/>
    <property type="match status" value="1"/>
</dbReference>
<dbReference type="AlphaFoldDB" id="A0AAW0HLS0"/>
<evidence type="ECO:0000256" key="2">
    <source>
        <dbReference type="ARBA" id="ARBA00008889"/>
    </source>
</evidence>
<keyword evidence="8" id="KW-1185">Reference proteome</keyword>
<keyword evidence="4" id="KW-0687">Ribonucleoprotein</keyword>
<dbReference type="GO" id="GO:0000027">
    <property type="term" value="P:ribosomal large subunit assembly"/>
    <property type="evidence" value="ECO:0007669"/>
    <property type="project" value="TreeGrafter"/>
</dbReference>
<evidence type="ECO:0000256" key="5">
    <source>
        <dbReference type="ARBA" id="ARBA00035202"/>
    </source>
</evidence>
<keyword evidence="3" id="KW-0689">Ribosomal protein</keyword>
<dbReference type="EMBL" id="JBBHLL010000408">
    <property type="protein sequence ID" value="KAK7803688.1"/>
    <property type="molecule type" value="Genomic_DNA"/>
</dbReference>